<dbReference type="InterPro" id="IPR008309">
    <property type="entry name" value="YdbL"/>
</dbReference>
<reference evidence="1 2" key="1">
    <citation type="submission" date="2011-09" db="EMBL/GenBank/DDBJ databases">
        <title>Complete sequence of chromosome of Thioflavicoccus mobilis 8321.</title>
        <authorList>
            <consortium name="US DOE Joint Genome Institute"/>
            <person name="Lucas S."/>
            <person name="Han J."/>
            <person name="Lapidus A."/>
            <person name="Cheng J.-F."/>
            <person name="Goodwin L."/>
            <person name="Pitluck S."/>
            <person name="Peters L."/>
            <person name="Ovchinnikova G."/>
            <person name="Lu M."/>
            <person name="Detter J.C."/>
            <person name="Han C."/>
            <person name="Tapia R."/>
            <person name="Land M."/>
            <person name="Hauser L."/>
            <person name="Kyrpides N."/>
            <person name="Ivanova N."/>
            <person name="Pagani I."/>
            <person name="Vogl K."/>
            <person name="Liu Z."/>
            <person name="Imhoff J."/>
            <person name="Thiel V."/>
            <person name="Frigaard N.-U."/>
            <person name="Bryant D."/>
            <person name="Woyke T."/>
        </authorList>
    </citation>
    <scope>NUCLEOTIDE SEQUENCE [LARGE SCALE GENOMIC DNA]</scope>
    <source>
        <strain evidence="1 2">8321</strain>
    </source>
</reference>
<evidence type="ECO:0000313" key="1">
    <source>
        <dbReference type="EMBL" id="AGA92145.1"/>
    </source>
</evidence>
<dbReference type="eggNOG" id="COG3784">
    <property type="taxonomic scope" value="Bacteria"/>
</dbReference>
<evidence type="ECO:0000313" key="2">
    <source>
        <dbReference type="Proteomes" id="UP000010816"/>
    </source>
</evidence>
<accession>L0H3A8</accession>
<dbReference type="HOGENOM" id="CLU_146585_0_0_6"/>
<dbReference type="Pfam" id="PF07027">
    <property type="entry name" value="DUF1318"/>
    <property type="match status" value="1"/>
</dbReference>
<organism evidence="1 2">
    <name type="scientific">Thioflavicoccus mobilis 8321</name>
    <dbReference type="NCBI Taxonomy" id="765912"/>
    <lineage>
        <taxon>Bacteria</taxon>
        <taxon>Pseudomonadati</taxon>
        <taxon>Pseudomonadota</taxon>
        <taxon>Gammaproteobacteria</taxon>
        <taxon>Chromatiales</taxon>
        <taxon>Chromatiaceae</taxon>
        <taxon>Thioflavicoccus</taxon>
    </lineage>
</organism>
<dbReference type="AlphaFoldDB" id="L0H3A8"/>
<keyword evidence="2" id="KW-1185">Reference proteome</keyword>
<evidence type="ECO:0008006" key="3">
    <source>
        <dbReference type="Google" id="ProtNLM"/>
    </source>
</evidence>
<gene>
    <name evidence="1" type="ORF">Thimo_3482</name>
</gene>
<name>L0H3A8_9GAMM</name>
<dbReference type="STRING" id="765912.Thimo_3482"/>
<protein>
    <recommendedName>
        <fullName evidence="3">DUF1318 domain-containing protein</fullName>
    </recommendedName>
</protein>
<sequence length="88" mass="9292">MAVGAILPFWGAAAQAIGLDQAKQQGMVCELPSGYLRATGTATSDAQALVDRINVKRQAEYGRIAKEHGITTEQVGSMTAEKLSPKCN</sequence>
<dbReference type="KEGG" id="tmb:Thimo_3482"/>
<dbReference type="OrthoDB" id="9798130at2"/>
<dbReference type="RefSeq" id="WP_015282272.1">
    <property type="nucleotide sequence ID" value="NC_019940.1"/>
</dbReference>
<dbReference type="EMBL" id="CP003051">
    <property type="protein sequence ID" value="AGA92145.1"/>
    <property type="molecule type" value="Genomic_DNA"/>
</dbReference>
<proteinExistence type="predicted"/>
<dbReference type="Proteomes" id="UP000010816">
    <property type="component" value="Chromosome"/>
</dbReference>